<evidence type="ECO:0000313" key="2">
    <source>
        <dbReference type="EMBL" id="MBP2187412.1"/>
    </source>
</evidence>
<proteinExistence type="predicted"/>
<sequence length="105" mass="11463">MTVENTVHLQQKAAVDTEVVHANLDAVAREIQDQLDALIAMVGSDPVFGAKFTDDPNGIKARLHGALTGTKTMAKTWAELADGQRKTAVNKQREEDDRVDHLEAI</sequence>
<feature type="region of interest" description="Disordered" evidence="1">
    <location>
        <begin position="83"/>
        <end position="105"/>
    </location>
</feature>
<evidence type="ECO:0000256" key="1">
    <source>
        <dbReference type="SAM" id="MobiDB-lite"/>
    </source>
</evidence>
<protein>
    <recommendedName>
        <fullName evidence="4">ESX-1 secretion-associated protein</fullName>
    </recommendedName>
</protein>
<comment type="caution">
    <text evidence="2">The sequence shown here is derived from an EMBL/GenBank/DDBJ whole genome shotgun (WGS) entry which is preliminary data.</text>
</comment>
<accession>A0ABS4Q6U8</accession>
<keyword evidence="3" id="KW-1185">Reference proteome</keyword>
<dbReference type="Proteomes" id="UP001519325">
    <property type="component" value="Unassembled WGS sequence"/>
</dbReference>
<evidence type="ECO:0000313" key="3">
    <source>
        <dbReference type="Proteomes" id="UP001519325"/>
    </source>
</evidence>
<reference evidence="2 3" key="1">
    <citation type="submission" date="2021-03" db="EMBL/GenBank/DDBJ databases">
        <title>Sequencing the genomes of 1000 actinobacteria strains.</title>
        <authorList>
            <person name="Klenk H.-P."/>
        </authorList>
    </citation>
    <scope>NUCLEOTIDE SEQUENCE [LARGE SCALE GENOMIC DNA]</scope>
    <source>
        <strain evidence="2 3">DSM 45516</strain>
    </source>
</reference>
<evidence type="ECO:0008006" key="4">
    <source>
        <dbReference type="Google" id="ProtNLM"/>
    </source>
</evidence>
<organism evidence="2 3">
    <name type="scientific">Nocardia goodfellowii</name>
    <dbReference type="NCBI Taxonomy" id="882446"/>
    <lineage>
        <taxon>Bacteria</taxon>
        <taxon>Bacillati</taxon>
        <taxon>Actinomycetota</taxon>
        <taxon>Actinomycetes</taxon>
        <taxon>Mycobacteriales</taxon>
        <taxon>Nocardiaceae</taxon>
        <taxon>Nocardia</taxon>
    </lineage>
</organism>
<feature type="compositionally biased region" description="Basic and acidic residues" evidence="1">
    <location>
        <begin position="91"/>
        <end position="105"/>
    </location>
</feature>
<dbReference type="RefSeq" id="WP_209883995.1">
    <property type="nucleotide sequence ID" value="NZ_JAGGMR010000001.1"/>
</dbReference>
<name>A0ABS4Q6U8_9NOCA</name>
<gene>
    <name evidence="2" type="ORF">BJ987_000313</name>
</gene>
<dbReference type="EMBL" id="JAGGMR010000001">
    <property type="protein sequence ID" value="MBP2187412.1"/>
    <property type="molecule type" value="Genomic_DNA"/>
</dbReference>